<proteinExistence type="predicted"/>
<keyword evidence="1" id="KW-0732">Signal</keyword>
<feature type="signal peptide" evidence="1">
    <location>
        <begin position="1"/>
        <end position="21"/>
    </location>
</feature>
<accession>A0A3D9Z2P3</accession>
<dbReference type="RefSeq" id="WP_115835154.1">
    <property type="nucleotide sequence ID" value="NZ_CP025086.1"/>
</dbReference>
<dbReference type="AlphaFoldDB" id="A0A3D9Z2P3"/>
<sequence>MPRAFIFAFLFLAFGAGGAQAAGTDIGRPPIFGDGVACDARLLSWPSVWYGHFSGGIARYAPNSPSAFVDWHDDKLCFPSRRECLHWQHAERRLYHEIKGDWTCLPLR</sequence>
<comment type="caution">
    <text evidence="2">The sequence shown here is derived from an EMBL/GenBank/DDBJ whole genome shotgun (WGS) entry which is preliminary data.</text>
</comment>
<name>A0A3D9Z2P3_9HYPH</name>
<evidence type="ECO:0000313" key="3">
    <source>
        <dbReference type="Proteomes" id="UP000256900"/>
    </source>
</evidence>
<dbReference type="OrthoDB" id="8449567at2"/>
<keyword evidence="3" id="KW-1185">Reference proteome</keyword>
<evidence type="ECO:0000313" key="2">
    <source>
        <dbReference type="EMBL" id="REF89377.1"/>
    </source>
</evidence>
<dbReference type="EMBL" id="QUMO01000001">
    <property type="protein sequence ID" value="REF89377.1"/>
    <property type="molecule type" value="Genomic_DNA"/>
</dbReference>
<evidence type="ECO:0000256" key="1">
    <source>
        <dbReference type="SAM" id="SignalP"/>
    </source>
</evidence>
<protein>
    <submittedName>
        <fullName evidence="2">Uncharacterized protein</fullName>
    </submittedName>
</protein>
<reference evidence="2 3" key="1">
    <citation type="submission" date="2018-08" db="EMBL/GenBank/DDBJ databases">
        <title>Genomic Encyclopedia of Type Strains, Phase IV (KMG-IV): sequencing the most valuable type-strain genomes for metagenomic binning, comparative biology and taxonomic classification.</title>
        <authorList>
            <person name="Goeker M."/>
        </authorList>
    </citation>
    <scope>NUCLEOTIDE SEQUENCE [LARGE SCALE GENOMIC DNA]</scope>
    <source>
        <strain evidence="2 3">BW863</strain>
    </source>
</reference>
<organism evidence="2 3">
    <name type="scientific">Methylovirgula ligni</name>
    <dbReference type="NCBI Taxonomy" id="569860"/>
    <lineage>
        <taxon>Bacteria</taxon>
        <taxon>Pseudomonadati</taxon>
        <taxon>Pseudomonadota</taxon>
        <taxon>Alphaproteobacteria</taxon>
        <taxon>Hyphomicrobiales</taxon>
        <taxon>Beijerinckiaceae</taxon>
        <taxon>Methylovirgula</taxon>
    </lineage>
</organism>
<gene>
    <name evidence="2" type="ORF">DES32_0598</name>
</gene>
<feature type="chain" id="PRO_5017711373" evidence="1">
    <location>
        <begin position="22"/>
        <end position="108"/>
    </location>
</feature>
<dbReference type="Proteomes" id="UP000256900">
    <property type="component" value="Unassembled WGS sequence"/>
</dbReference>